<keyword evidence="1" id="KW-1133">Transmembrane helix</keyword>
<dbReference type="Gene3D" id="1.20.1070.10">
    <property type="entry name" value="Rhodopsin 7-helix transmembrane proteins"/>
    <property type="match status" value="2"/>
</dbReference>
<feature type="transmembrane region" description="Helical" evidence="1">
    <location>
        <begin position="90"/>
        <end position="115"/>
    </location>
</feature>
<keyword evidence="1" id="KW-0472">Membrane</keyword>
<evidence type="ECO:0000313" key="3">
    <source>
        <dbReference type="Proteomes" id="UP001642540"/>
    </source>
</evidence>
<feature type="transmembrane region" description="Helical" evidence="1">
    <location>
        <begin position="194"/>
        <end position="213"/>
    </location>
</feature>
<dbReference type="SUPFAM" id="SSF81321">
    <property type="entry name" value="Family A G protein-coupled receptor-like"/>
    <property type="match status" value="1"/>
</dbReference>
<sequence length="332" mass="36681">MDSALDLPNSTVTSFFDFDEALEGIGTENDWFGNNDTELNCTDHEMESTDINFVFHGVGISFLALFGIPANVLSVIVLKHPRMKSSLTTLLVGLTISDMFVISTSSLIFSFPAIFEYVKIFQWYTAIFHPAKKQRCVRRNSLSPSMAHTSSSNSEDLALAGMLFGIVITFFACNMLSLVINVMESFGAEGFESLIPISNFLIVFGCSTNFVFYCVFGKKFRSHLTQTLGISKKSMKGGSGGSDNSTDNFRMTYNNSRNKAPAFIKTKWNSVNSAISNISSSVEHQPTNYYDYDSKPNRIIEEAATAEDQDTNKNNVGEVSCSQVTVHTILSD</sequence>
<keyword evidence="1" id="KW-0812">Transmembrane</keyword>
<dbReference type="PANTHER" id="PTHR47632">
    <property type="entry name" value="FMRFAMIDE PEPTIDE RECEPTOR FAMILY-RELATED"/>
    <property type="match status" value="1"/>
</dbReference>
<dbReference type="InterPro" id="IPR053326">
    <property type="entry name" value="GPCR1-like"/>
</dbReference>
<feature type="transmembrane region" description="Helical" evidence="1">
    <location>
        <begin position="157"/>
        <end position="182"/>
    </location>
</feature>
<comment type="caution">
    <text evidence="2">The sequence shown here is derived from an EMBL/GenBank/DDBJ whole genome shotgun (WGS) entry which is preliminary data.</text>
</comment>
<keyword evidence="3" id="KW-1185">Reference proteome</keyword>
<reference evidence="2 3" key="1">
    <citation type="submission" date="2024-08" db="EMBL/GenBank/DDBJ databases">
        <authorList>
            <person name="Cucini C."/>
            <person name="Frati F."/>
        </authorList>
    </citation>
    <scope>NUCLEOTIDE SEQUENCE [LARGE SCALE GENOMIC DNA]</scope>
</reference>
<dbReference type="Proteomes" id="UP001642540">
    <property type="component" value="Unassembled WGS sequence"/>
</dbReference>
<name>A0ABP1S5E6_9HEXA</name>
<evidence type="ECO:0008006" key="4">
    <source>
        <dbReference type="Google" id="ProtNLM"/>
    </source>
</evidence>
<protein>
    <recommendedName>
        <fullName evidence="4">G-protein coupled receptors family 1 profile domain-containing protein</fullName>
    </recommendedName>
</protein>
<evidence type="ECO:0000256" key="1">
    <source>
        <dbReference type="SAM" id="Phobius"/>
    </source>
</evidence>
<organism evidence="2 3">
    <name type="scientific">Orchesella dallaii</name>
    <dbReference type="NCBI Taxonomy" id="48710"/>
    <lineage>
        <taxon>Eukaryota</taxon>
        <taxon>Metazoa</taxon>
        <taxon>Ecdysozoa</taxon>
        <taxon>Arthropoda</taxon>
        <taxon>Hexapoda</taxon>
        <taxon>Collembola</taxon>
        <taxon>Entomobryomorpha</taxon>
        <taxon>Entomobryoidea</taxon>
        <taxon>Orchesellidae</taxon>
        <taxon>Orchesellinae</taxon>
        <taxon>Orchesella</taxon>
    </lineage>
</organism>
<feature type="transmembrane region" description="Helical" evidence="1">
    <location>
        <begin position="53"/>
        <end position="78"/>
    </location>
</feature>
<evidence type="ECO:0000313" key="2">
    <source>
        <dbReference type="EMBL" id="CAL8143754.1"/>
    </source>
</evidence>
<proteinExistence type="predicted"/>
<gene>
    <name evidence="2" type="ORF">ODALV1_LOCUS29869</name>
</gene>
<accession>A0ABP1S5E6</accession>
<dbReference type="EMBL" id="CAXLJM020000160">
    <property type="protein sequence ID" value="CAL8143754.1"/>
    <property type="molecule type" value="Genomic_DNA"/>
</dbReference>